<protein>
    <submittedName>
        <fullName evidence="2">Acetyltransferase (GNAT) domain-containing protein</fullName>
    </submittedName>
</protein>
<name>A0A1H5QJ89_9PSEU</name>
<accession>A0A1H5QJ89</accession>
<dbReference type="CDD" id="cd04301">
    <property type="entry name" value="NAT_SF"/>
    <property type="match status" value="1"/>
</dbReference>
<dbReference type="RefSeq" id="WP_086675063.1">
    <property type="nucleotide sequence ID" value="NZ_FNUJ01000003.1"/>
</dbReference>
<dbReference type="OrthoDB" id="4208at2"/>
<keyword evidence="3" id="KW-1185">Reference proteome</keyword>
<dbReference type="EMBL" id="FNUJ01000003">
    <property type="protein sequence ID" value="SEF26223.1"/>
    <property type="molecule type" value="Genomic_DNA"/>
</dbReference>
<evidence type="ECO:0000259" key="1">
    <source>
        <dbReference type="PROSITE" id="PS51186"/>
    </source>
</evidence>
<dbReference type="InterPro" id="IPR000182">
    <property type="entry name" value="GNAT_dom"/>
</dbReference>
<dbReference type="Proteomes" id="UP000198878">
    <property type="component" value="Unassembled WGS sequence"/>
</dbReference>
<evidence type="ECO:0000313" key="2">
    <source>
        <dbReference type="EMBL" id="SEF26223.1"/>
    </source>
</evidence>
<feature type="domain" description="N-acetyltransferase" evidence="1">
    <location>
        <begin position="109"/>
        <end position="231"/>
    </location>
</feature>
<gene>
    <name evidence="2" type="ORF">SAMN05421837_103137</name>
</gene>
<evidence type="ECO:0000313" key="3">
    <source>
        <dbReference type="Proteomes" id="UP000198878"/>
    </source>
</evidence>
<dbReference type="InterPro" id="IPR016181">
    <property type="entry name" value="Acyl_CoA_acyltransferase"/>
</dbReference>
<organism evidence="2 3">
    <name type="scientific">Amycolatopsis pretoriensis</name>
    <dbReference type="NCBI Taxonomy" id="218821"/>
    <lineage>
        <taxon>Bacteria</taxon>
        <taxon>Bacillati</taxon>
        <taxon>Actinomycetota</taxon>
        <taxon>Actinomycetes</taxon>
        <taxon>Pseudonocardiales</taxon>
        <taxon>Pseudonocardiaceae</taxon>
        <taxon>Amycolatopsis</taxon>
    </lineage>
</organism>
<dbReference type="AlphaFoldDB" id="A0A1H5QJ89"/>
<sequence>MTGLLTERRRQACDNAVAMWTTLANARGDVVRETSTCTVIDGRRVRIMVRTDTPDHAEVAALAREYRENGRTVVVEDPWRTVDLSDLGMAPRLLPVMVREPGPVPDEPAVTRVETVAELRKAEDVIVRGFPLEEYQPAEPGQVFPDELLSQAFFRKGDEGACFTMAHGGVGGAYWVTTMPEHRSKGVGRALMHAVLRHFDDLPVTLSASRSGKPLYDKLGFTDLGDAHWWR</sequence>
<dbReference type="GO" id="GO:0016747">
    <property type="term" value="F:acyltransferase activity, transferring groups other than amino-acyl groups"/>
    <property type="evidence" value="ECO:0007669"/>
    <property type="project" value="InterPro"/>
</dbReference>
<reference evidence="3" key="1">
    <citation type="submission" date="2016-10" db="EMBL/GenBank/DDBJ databases">
        <authorList>
            <person name="Varghese N."/>
            <person name="Submissions S."/>
        </authorList>
    </citation>
    <scope>NUCLEOTIDE SEQUENCE [LARGE SCALE GENOMIC DNA]</scope>
    <source>
        <strain evidence="3">DSM 44654</strain>
    </source>
</reference>
<proteinExistence type="predicted"/>
<dbReference type="PROSITE" id="PS51186">
    <property type="entry name" value="GNAT"/>
    <property type="match status" value="1"/>
</dbReference>
<dbReference type="Pfam" id="PF13673">
    <property type="entry name" value="Acetyltransf_10"/>
    <property type="match status" value="1"/>
</dbReference>
<keyword evidence="2" id="KW-0808">Transferase</keyword>
<dbReference type="STRING" id="218821.SAMN05421837_103137"/>
<dbReference type="Gene3D" id="3.40.630.30">
    <property type="match status" value="1"/>
</dbReference>
<dbReference type="SUPFAM" id="SSF55729">
    <property type="entry name" value="Acyl-CoA N-acyltransferases (Nat)"/>
    <property type="match status" value="1"/>
</dbReference>